<evidence type="ECO:0000313" key="6">
    <source>
        <dbReference type="Proteomes" id="UP000219546"/>
    </source>
</evidence>
<feature type="domain" description="HTH araC/xylS-type" evidence="4">
    <location>
        <begin position="165"/>
        <end position="263"/>
    </location>
</feature>
<evidence type="ECO:0000256" key="3">
    <source>
        <dbReference type="ARBA" id="ARBA00023163"/>
    </source>
</evidence>
<dbReference type="Pfam" id="PF12833">
    <property type="entry name" value="HTH_18"/>
    <property type="match status" value="1"/>
</dbReference>
<dbReference type="SMART" id="SM00342">
    <property type="entry name" value="HTH_ARAC"/>
    <property type="match status" value="1"/>
</dbReference>
<keyword evidence="3" id="KW-0804">Transcription</keyword>
<name>A0A285D7Z1_9BACI</name>
<sequence>MGIIDFTVLPPVGTLCNDVDSFRIARYGGEEALSIKVCPHGFPGIVFQQNNGQSAIKDINTKSGRVIDIPTLYIHGQVKELAIMNFKQGPFVTIQVVLKPHALRTLFGMDVSTLTNNSFGFAEIGMEDLNRQLLDAKDNKHYIKLLTDFLMEKQSQGYPRDTLVEQSLCLINKNISFVTVKYLIEQLHISERQFEKRFVQCVGITPQAFIRIKRVNEAIKLMDTDRYERLSDIARALNYYDQSHFIRDIKEFSGITPKSISQKVNSFHHDHISSSYLV</sequence>
<dbReference type="InterPro" id="IPR046532">
    <property type="entry name" value="DUF6597"/>
</dbReference>
<dbReference type="Pfam" id="PF20240">
    <property type="entry name" value="DUF6597"/>
    <property type="match status" value="1"/>
</dbReference>
<evidence type="ECO:0000256" key="1">
    <source>
        <dbReference type="ARBA" id="ARBA00023015"/>
    </source>
</evidence>
<dbReference type="PANTHER" id="PTHR43280:SF2">
    <property type="entry name" value="HTH-TYPE TRANSCRIPTIONAL REGULATOR EXSA"/>
    <property type="match status" value="1"/>
</dbReference>
<proteinExistence type="predicted"/>
<dbReference type="EMBL" id="OAOP01000012">
    <property type="protein sequence ID" value="SNX75398.1"/>
    <property type="molecule type" value="Genomic_DNA"/>
</dbReference>
<reference evidence="5 6" key="1">
    <citation type="submission" date="2017-08" db="EMBL/GenBank/DDBJ databases">
        <authorList>
            <person name="de Groot N.N."/>
        </authorList>
    </citation>
    <scope>NUCLEOTIDE SEQUENCE [LARGE SCALE GENOMIC DNA]</scope>
    <source>
        <strain evidence="5 6">JC228</strain>
    </source>
</reference>
<dbReference type="Gene3D" id="1.10.10.60">
    <property type="entry name" value="Homeodomain-like"/>
    <property type="match status" value="1"/>
</dbReference>
<dbReference type="InterPro" id="IPR018062">
    <property type="entry name" value="HTH_AraC-typ_CS"/>
</dbReference>
<dbReference type="PANTHER" id="PTHR43280">
    <property type="entry name" value="ARAC-FAMILY TRANSCRIPTIONAL REGULATOR"/>
    <property type="match status" value="1"/>
</dbReference>
<dbReference type="SUPFAM" id="SSF46689">
    <property type="entry name" value="Homeodomain-like"/>
    <property type="match status" value="1"/>
</dbReference>
<dbReference type="InterPro" id="IPR009057">
    <property type="entry name" value="Homeodomain-like_sf"/>
</dbReference>
<dbReference type="Proteomes" id="UP000219546">
    <property type="component" value="Unassembled WGS sequence"/>
</dbReference>
<evidence type="ECO:0000256" key="2">
    <source>
        <dbReference type="ARBA" id="ARBA00023125"/>
    </source>
</evidence>
<dbReference type="GO" id="GO:0003700">
    <property type="term" value="F:DNA-binding transcription factor activity"/>
    <property type="evidence" value="ECO:0007669"/>
    <property type="project" value="InterPro"/>
</dbReference>
<keyword evidence="6" id="KW-1185">Reference proteome</keyword>
<gene>
    <name evidence="5" type="ORF">SAMN05877753_11241</name>
</gene>
<organism evidence="5 6">
    <name type="scientific">Bacillus oleivorans</name>
    <dbReference type="NCBI Taxonomy" id="1448271"/>
    <lineage>
        <taxon>Bacteria</taxon>
        <taxon>Bacillati</taxon>
        <taxon>Bacillota</taxon>
        <taxon>Bacilli</taxon>
        <taxon>Bacillales</taxon>
        <taxon>Bacillaceae</taxon>
        <taxon>Bacillus</taxon>
    </lineage>
</organism>
<accession>A0A285D7Z1</accession>
<dbReference type="AlphaFoldDB" id="A0A285D7Z1"/>
<keyword evidence="1" id="KW-0805">Transcription regulation</keyword>
<dbReference type="OrthoDB" id="323290at2"/>
<dbReference type="GO" id="GO:0043565">
    <property type="term" value="F:sequence-specific DNA binding"/>
    <property type="evidence" value="ECO:0007669"/>
    <property type="project" value="InterPro"/>
</dbReference>
<evidence type="ECO:0000313" key="5">
    <source>
        <dbReference type="EMBL" id="SNX75398.1"/>
    </source>
</evidence>
<dbReference type="PROSITE" id="PS01124">
    <property type="entry name" value="HTH_ARAC_FAMILY_2"/>
    <property type="match status" value="1"/>
</dbReference>
<protein>
    <submittedName>
        <fullName evidence="5">AraC-like DNA-binding protein</fullName>
    </submittedName>
</protein>
<evidence type="ECO:0000259" key="4">
    <source>
        <dbReference type="PROSITE" id="PS01124"/>
    </source>
</evidence>
<keyword evidence="2 5" id="KW-0238">DNA-binding</keyword>
<dbReference type="PROSITE" id="PS00041">
    <property type="entry name" value="HTH_ARAC_FAMILY_1"/>
    <property type="match status" value="1"/>
</dbReference>
<dbReference type="RefSeq" id="WP_097160471.1">
    <property type="nucleotide sequence ID" value="NZ_JBEPMQ010000015.1"/>
</dbReference>
<dbReference type="InterPro" id="IPR018060">
    <property type="entry name" value="HTH_AraC"/>
</dbReference>